<evidence type="ECO:0000313" key="3">
    <source>
        <dbReference type="Proteomes" id="UP000799764"/>
    </source>
</evidence>
<dbReference type="EMBL" id="MU001518">
    <property type="protein sequence ID" value="KAF2437229.1"/>
    <property type="molecule type" value="Genomic_DNA"/>
</dbReference>
<dbReference type="OrthoDB" id="202840at2759"/>
<dbReference type="InterPro" id="IPR036282">
    <property type="entry name" value="Glutathione-S-Trfase_C_sf"/>
</dbReference>
<accession>A0A9P4P2R9</accession>
<evidence type="ECO:0000313" key="2">
    <source>
        <dbReference type="EMBL" id="KAF2437229.1"/>
    </source>
</evidence>
<sequence length="357" mass="39373">MLEAFGWSVAHRNQFSIWPRTVASLERSLGFLRGVPSMLPRPLLTSSFGISYRKIPILAIGKDVYCDTSLIVEALEQFFPSSDGWGTVYPPSAVPGWNYRGFARGFASFWTDRPFFRTTTGLIPPSVWASPFGTDRAQLIGHTLDPDKLAAKVPQNLGAFETHLSLLEPALKDTSKWLLPTETPSLADISVYYQLKWGIDIARGKGVYDLTGGSVGEDREDIAHAVFNEERYPGIWAWFHRFEAHISTLTNLETEIKPGDMAWKEAIRRLEEEEPLGLVPTPAAPNKELDGRIGLVEGALVTVVPDDTGRGNPTVGTLVGVGVEEVIIKPERRGEVGVCMHFPRVGFVIKGVEGSKL</sequence>
<dbReference type="Proteomes" id="UP000799764">
    <property type="component" value="Unassembled WGS sequence"/>
</dbReference>
<comment type="caution">
    <text evidence="2">The sequence shown here is derived from an EMBL/GenBank/DDBJ whole genome shotgun (WGS) entry which is preliminary data.</text>
</comment>
<gene>
    <name evidence="2" type="ORF">P171DRAFT_437920</name>
</gene>
<feature type="domain" description="DUF7962" evidence="1">
    <location>
        <begin position="130"/>
        <end position="201"/>
    </location>
</feature>
<name>A0A9P4P2R9_9PLEO</name>
<dbReference type="Pfam" id="PF25907">
    <property type="entry name" value="DUF7962"/>
    <property type="match status" value="1"/>
</dbReference>
<protein>
    <recommendedName>
        <fullName evidence="1">DUF7962 domain-containing protein</fullName>
    </recommendedName>
</protein>
<keyword evidence="3" id="KW-1185">Reference proteome</keyword>
<proteinExistence type="predicted"/>
<evidence type="ECO:0000259" key="1">
    <source>
        <dbReference type="Pfam" id="PF25907"/>
    </source>
</evidence>
<reference evidence="2" key="1">
    <citation type="journal article" date="2020" name="Stud. Mycol.">
        <title>101 Dothideomycetes genomes: a test case for predicting lifestyles and emergence of pathogens.</title>
        <authorList>
            <person name="Haridas S."/>
            <person name="Albert R."/>
            <person name="Binder M."/>
            <person name="Bloem J."/>
            <person name="Labutti K."/>
            <person name="Salamov A."/>
            <person name="Andreopoulos B."/>
            <person name="Baker S."/>
            <person name="Barry K."/>
            <person name="Bills G."/>
            <person name="Bluhm B."/>
            <person name="Cannon C."/>
            <person name="Castanera R."/>
            <person name="Culley D."/>
            <person name="Daum C."/>
            <person name="Ezra D."/>
            <person name="Gonzalez J."/>
            <person name="Henrissat B."/>
            <person name="Kuo A."/>
            <person name="Liang C."/>
            <person name="Lipzen A."/>
            <person name="Lutzoni F."/>
            <person name="Magnuson J."/>
            <person name="Mondo S."/>
            <person name="Nolan M."/>
            <person name="Ohm R."/>
            <person name="Pangilinan J."/>
            <person name="Park H.-J."/>
            <person name="Ramirez L."/>
            <person name="Alfaro M."/>
            <person name="Sun H."/>
            <person name="Tritt A."/>
            <person name="Yoshinaga Y."/>
            <person name="Zwiers L.-H."/>
            <person name="Turgeon B."/>
            <person name="Goodwin S."/>
            <person name="Spatafora J."/>
            <person name="Crous P."/>
            <person name="Grigoriev I."/>
        </authorList>
    </citation>
    <scope>NUCLEOTIDE SEQUENCE</scope>
    <source>
        <strain evidence="2">CBS 690.94</strain>
    </source>
</reference>
<dbReference type="Gene3D" id="3.40.30.110">
    <property type="match status" value="2"/>
</dbReference>
<organism evidence="2 3">
    <name type="scientific">Karstenula rhodostoma CBS 690.94</name>
    <dbReference type="NCBI Taxonomy" id="1392251"/>
    <lineage>
        <taxon>Eukaryota</taxon>
        <taxon>Fungi</taxon>
        <taxon>Dikarya</taxon>
        <taxon>Ascomycota</taxon>
        <taxon>Pezizomycotina</taxon>
        <taxon>Dothideomycetes</taxon>
        <taxon>Pleosporomycetidae</taxon>
        <taxon>Pleosporales</taxon>
        <taxon>Massarineae</taxon>
        <taxon>Didymosphaeriaceae</taxon>
        <taxon>Karstenula</taxon>
    </lineage>
</organism>
<dbReference type="Gene3D" id="1.20.1050.10">
    <property type="match status" value="1"/>
</dbReference>
<dbReference type="InterPro" id="IPR058268">
    <property type="entry name" value="DUF7962"/>
</dbReference>
<dbReference type="SUPFAM" id="SSF47616">
    <property type="entry name" value="GST C-terminal domain-like"/>
    <property type="match status" value="1"/>
</dbReference>
<dbReference type="AlphaFoldDB" id="A0A9P4P2R9"/>